<dbReference type="InterPro" id="IPR009631">
    <property type="entry name" value="CGLD27-like"/>
</dbReference>
<keyword evidence="3" id="KW-1185">Reference proteome</keyword>
<evidence type="ECO:0000256" key="2">
    <source>
        <dbReference type="ARBA" id="ARBA00022640"/>
    </source>
</evidence>
<dbReference type="OrthoDB" id="1737270at2759"/>
<dbReference type="GO" id="GO:0009536">
    <property type="term" value="C:plastid"/>
    <property type="evidence" value="ECO:0007669"/>
    <property type="project" value="UniProtKB-SubCell"/>
</dbReference>
<reference evidence="4" key="2">
    <citation type="submission" date="2025-08" db="UniProtKB">
        <authorList>
            <consortium name="RefSeq"/>
        </authorList>
    </citation>
    <scope>IDENTIFICATION</scope>
    <source>
        <tissue evidence="4">Leaf</tissue>
    </source>
</reference>
<comment type="subcellular location">
    <subcellularLocation>
        <location evidence="1">Plastid</location>
    </subcellularLocation>
</comment>
<keyword evidence="2" id="KW-0934">Plastid</keyword>
<organism evidence="3 4">
    <name type="scientific">Raphanus sativus</name>
    <name type="common">Radish</name>
    <name type="synonym">Raphanus raphanistrum var. sativus</name>
    <dbReference type="NCBI Taxonomy" id="3726"/>
    <lineage>
        <taxon>Eukaryota</taxon>
        <taxon>Viridiplantae</taxon>
        <taxon>Streptophyta</taxon>
        <taxon>Embryophyta</taxon>
        <taxon>Tracheophyta</taxon>
        <taxon>Spermatophyta</taxon>
        <taxon>Magnoliopsida</taxon>
        <taxon>eudicotyledons</taxon>
        <taxon>Gunneridae</taxon>
        <taxon>Pentapetalae</taxon>
        <taxon>rosids</taxon>
        <taxon>malvids</taxon>
        <taxon>Brassicales</taxon>
        <taxon>Brassicaceae</taxon>
        <taxon>Brassiceae</taxon>
        <taxon>Raphanus</taxon>
    </lineage>
</organism>
<evidence type="ECO:0000256" key="1">
    <source>
        <dbReference type="ARBA" id="ARBA00004474"/>
    </source>
</evidence>
<dbReference type="RefSeq" id="XP_018455166.2">
    <property type="nucleotide sequence ID" value="XM_018599664.2"/>
</dbReference>
<dbReference type="GeneID" id="108826279"/>
<dbReference type="KEGG" id="rsz:108826279"/>
<evidence type="ECO:0000313" key="3">
    <source>
        <dbReference type="Proteomes" id="UP000504610"/>
    </source>
</evidence>
<proteinExistence type="predicted"/>
<dbReference type="AlphaFoldDB" id="A0A6J0L6I1"/>
<dbReference type="PANTHER" id="PTHR34214:SF3">
    <property type="entry name" value="PROTEIN CONSERVED IN THE GREEN LINEAGE AND DIATOMS 27, CHLOROPLASTIC"/>
    <property type="match status" value="1"/>
</dbReference>
<protein>
    <submittedName>
        <fullName evidence="4">Uncharacterized protein LOC108826279</fullName>
    </submittedName>
</protein>
<gene>
    <name evidence="4" type="primary">LOC108826279</name>
</gene>
<sequence length="148" mass="16725">MQPYHRRKGWSYVGDKLLYAVITYDESGWYVGEMWVKPPECYNEGCSNSMDVCPYESSKFAKYASESPTTCPRILLSGPAGSEIYQEMLAIVLAEDFEAKLMNVDSLLLPEGSPAREAESSKQGSRRERLSMLANELLRLNTHSSIRN</sequence>
<name>A0A6J0L6I1_RAPSA</name>
<accession>A0A6J0L6I1</accession>
<dbReference type="Pfam" id="PF06799">
    <property type="entry name" value="CGLD27-like"/>
    <property type="match status" value="1"/>
</dbReference>
<evidence type="ECO:0000313" key="4">
    <source>
        <dbReference type="RefSeq" id="XP_018455166.2"/>
    </source>
</evidence>
<dbReference type="PANTHER" id="PTHR34214">
    <property type="match status" value="1"/>
</dbReference>
<reference evidence="3" key="1">
    <citation type="journal article" date="2019" name="Database">
        <title>The radish genome database (RadishGD): an integrated information resource for radish genomics.</title>
        <authorList>
            <person name="Yu H.J."/>
            <person name="Baek S."/>
            <person name="Lee Y.J."/>
            <person name="Cho A."/>
            <person name="Mun J.H."/>
        </authorList>
    </citation>
    <scope>NUCLEOTIDE SEQUENCE [LARGE SCALE GENOMIC DNA]</scope>
    <source>
        <strain evidence="3">cv. WK10039</strain>
    </source>
</reference>
<dbReference type="Proteomes" id="UP000504610">
    <property type="component" value="Chromosome 2"/>
</dbReference>